<dbReference type="InterPro" id="IPR010067">
    <property type="entry name" value="ABC_SsuA_sub-bd"/>
</dbReference>
<comment type="subcellular location">
    <subcellularLocation>
        <location evidence="1">Periplasm</location>
    </subcellularLocation>
</comment>
<dbReference type="NCBIfam" id="TIGR01728">
    <property type="entry name" value="SsuA_fam"/>
    <property type="match status" value="1"/>
</dbReference>
<evidence type="ECO:0000313" key="8">
    <source>
        <dbReference type="EMBL" id="BAY53301.1"/>
    </source>
</evidence>
<dbReference type="SMART" id="SM00062">
    <property type="entry name" value="PBPb"/>
    <property type="match status" value="1"/>
</dbReference>
<dbReference type="GO" id="GO:0016020">
    <property type="term" value="C:membrane"/>
    <property type="evidence" value="ECO:0007669"/>
    <property type="project" value="InterPro"/>
</dbReference>
<dbReference type="Pfam" id="PF09084">
    <property type="entry name" value="NMT1"/>
    <property type="match status" value="1"/>
</dbReference>
<comment type="function">
    <text evidence="5">Part of a binding-protein-dependent transport system for aliphatic sulfonates. Putative binding protein.</text>
</comment>
<proteinExistence type="inferred from homology"/>
<dbReference type="InterPro" id="IPR015168">
    <property type="entry name" value="SsuA/THI5"/>
</dbReference>
<reference evidence="8 9" key="1">
    <citation type="submission" date="2017-06" db="EMBL/GenBank/DDBJ databases">
        <title>Genome sequencing of cyanobaciteial culture collection at National Institute for Environmental Studies (NIES).</title>
        <authorList>
            <person name="Hirose Y."/>
            <person name="Shimura Y."/>
            <person name="Fujisawa T."/>
            <person name="Nakamura Y."/>
            <person name="Kawachi M."/>
        </authorList>
    </citation>
    <scope>NUCLEOTIDE SEQUENCE [LARGE SCALE GENOMIC DNA]</scope>
    <source>
        <strain evidence="8 9">NIES-2135</strain>
    </source>
</reference>
<comment type="similarity">
    <text evidence="2">Belongs to the bacterial solute-binding protein SsuA/TauA family.</text>
</comment>
<evidence type="ECO:0000256" key="4">
    <source>
        <dbReference type="ARBA" id="ARBA00022729"/>
    </source>
</evidence>
<dbReference type="PANTHER" id="PTHR30024:SF42">
    <property type="entry name" value="ALIPHATIC SULFONATES-BINDING PROTEIN-RELATED"/>
    <property type="match status" value="1"/>
</dbReference>
<dbReference type="AlphaFoldDB" id="A0A1Z4J9B0"/>
<dbReference type="Gene3D" id="3.40.190.10">
    <property type="entry name" value="Periplasmic binding protein-like II"/>
    <property type="match status" value="2"/>
</dbReference>
<evidence type="ECO:0000256" key="1">
    <source>
        <dbReference type="ARBA" id="ARBA00004418"/>
    </source>
</evidence>
<gene>
    <name evidence="8" type="ORF">NIES2135_01030</name>
</gene>
<dbReference type="GO" id="GO:0042626">
    <property type="term" value="F:ATPase-coupled transmembrane transporter activity"/>
    <property type="evidence" value="ECO:0007669"/>
    <property type="project" value="InterPro"/>
</dbReference>
<dbReference type="EMBL" id="AP018203">
    <property type="protein sequence ID" value="BAY53301.1"/>
    <property type="molecule type" value="Genomic_DNA"/>
</dbReference>
<organism evidence="8 9">
    <name type="scientific">Leptolyngbya boryana NIES-2135</name>
    <dbReference type="NCBI Taxonomy" id="1973484"/>
    <lineage>
        <taxon>Bacteria</taxon>
        <taxon>Bacillati</taxon>
        <taxon>Cyanobacteriota</taxon>
        <taxon>Cyanophyceae</taxon>
        <taxon>Leptolyngbyales</taxon>
        <taxon>Leptolyngbyaceae</taxon>
        <taxon>Leptolyngbya group</taxon>
        <taxon>Leptolyngbya</taxon>
    </lineage>
</organism>
<keyword evidence="4" id="KW-0732">Signal</keyword>
<evidence type="ECO:0000256" key="3">
    <source>
        <dbReference type="ARBA" id="ARBA00022448"/>
    </source>
</evidence>
<evidence type="ECO:0000256" key="2">
    <source>
        <dbReference type="ARBA" id="ARBA00010742"/>
    </source>
</evidence>
<dbReference type="FunFam" id="3.40.190.10:FF:000050">
    <property type="entry name" value="Sulfonate ABC transporter substrate-binding protein"/>
    <property type="match status" value="1"/>
</dbReference>
<evidence type="ECO:0000256" key="5">
    <source>
        <dbReference type="ARBA" id="ARBA00055538"/>
    </source>
</evidence>
<name>A0A1Z4J9B0_LEPBY</name>
<dbReference type="InterPro" id="IPR001638">
    <property type="entry name" value="Solute-binding_3/MltF_N"/>
</dbReference>
<dbReference type="Proteomes" id="UP000217895">
    <property type="component" value="Chromosome"/>
</dbReference>
<evidence type="ECO:0000256" key="6">
    <source>
        <dbReference type="ARBA" id="ARBA00070228"/>
    </source>
</evidence>
<dbReference type="GO" id="GO:0042597">
    <property type="term" value="C:periplasmic space"/>
    <property type="evidence" value="ECO:0007669"/>
    <property type="project" value="UniProtKB-SubCell"/>
</dbReference>
<dbReference type="PANTHER" id="PTHR30024">
    <property type="entry name" value="ALIPHATIC SULFONATES-BINDING PROTEIN-RELATED"/>
    <property type="match status" value="1"/>
</dbReference>
<evidence type="ECO:0000313" key="9">
    <source>
        <dbReference type="Proteomes" id="UP000217895"/>
    </source>
</evidence>
<keyword evidence="9" id="KW-1185">Reference proteome</keyword>
<keyword evidence="3" id="KW-0813">Transport</keyword>
<evidence type="ECO:0000259" key="7">
    <source>
        <dbReference type="SMART" id="SM00062"/>
    </source>
</evidence>
<protein>
    <recommendedName>
        <fullName evidence="6">Putative aliphatic sulfonates-binding protein</fullName>
    </recommendedName>
</protein>
<dbReference type="SUPFAM" id="SSF53850">
    <property type="entry name" value="Periplasmic binding protein-like II"/>
    <property type="match status" value="1"/>
</dbReference>
<accession>A0A1Z4J9B0</accession>
<sequence length="361" mass="38522">MLNRIFIVLRSVVGRSFSLRDSTLAIPVWLRFALLGFGLSIAIAACSPTTPTVSNSPNASPVATNAPASNVVRFGIQKATILLKTKGDIDKRLASEGVKVEWTEFPAGPPMLEALNAGAIDIGPVGESPPIFAQAAGAALTYAAAIAPNPKGNGVLVLKDSPIQSVADLKGKKVVFAKGSSANFLIVQLLEKAGLKFSDIEPIYLTPADARAAFVKGDADAWVIWDPFFAAAEVGTNSRVLADGTDVNKLGGYYIASRKFAAEQPKILKAILEEVRNLENWSDKNRDEVATVLTDALKLDAEAVKKATQRRVFGLTAVTNDIIAEQQRVADTYYQLKLIPKPVKVQDAILPPDQVAAFALN</sequence>
<feature type="domain" description="Solute-binding protein family 3/N-terminal" evidence="7">
    <location>
        <begin position="71"/>
        <end position="289"/>
    </location>
</feature>